<dbReference type="OMA" id="CQFSRYF"/>
<dbReference type="InterPro" id="IPR008949">
    <property type="entry name" value="Isoprenoid_synthase_dom_sf"/>
</dbReference>
<dbReference type="GO" id="GO:0016102">
    <property type="term" value="P:diterpenoid biosynthetic process"/>
    <property type="evidence" value="ECO:0007669"/>
    <property type="project" value="InterPro"/>
</dbReference>
<dbReference type="InterPro" id="IPR005630">
    <property type="entry name" value="Terpene_synthase_metal-bd"/>
</dbReference>
<dbReference type="Pfam" id="PF03936">
    <property type="entry name" value="Terpene_synth_C"/>
    <property type="match status" value="1"/>
</dbReference>
<evidence type="ECO:0000256" key="4">
    <source>
        <dbReference type="ARBA" id="ARBA00022842"/>
    </source>
</evidence>
<evidence type="ECO:0000313" key="7">
    <source>
        <dbReference type="EMBL" id="OQU81208.1"/>
    </source>
</evidence>
<comment type="cofactor">
    <cofactor evidence="1">
        <name>Mn(2+)</name>
        <dbReference type="ChEBI" id="CHEBI:29035"/>
    </cofactor>
</comment>
<dbReference type="InterPro" id="IPR050148">
    <property type="entry name" value="Terpene_synthase-like"/>
</dbReference>
<dbReference type="InParanoid" id="A0A1Z5RBU6"/>
<dbReference type="InterPro" id="IPR008930">
    <property type="entry name" value="Terpenoid_cyclase/PrenylTrfase"/>
</dbReference>
<sequence>MSLKTTVRPSAKAAGHHYAGHHQVWCLSAPPAKQDAAKPRRRSANYRPTSWDYDALLSLASGRPNLQDCPSSYYKLKTNIRDMLIKKAEPFSKLWTIDAMQRLGISYHFQDEISNILYSISNESAKDHTYDNIAFTALKFRLLRENGFPETLGYNFNVAGQLGYHNYGNCTTKTPRQEDVNTLLLLHEASYLAFGDEEILDVARTYSAKALKELMPSMLPHLREAVAHALEIPLHWRAPRLETRWFIDYYARDINMCPLLLQFAKLDFNQVQDEHQKDLAAVTWWWRNIGLGEKLPFARDRLMECFHYANGIVWDPKLGPCRQMLAKVSNLIVHLDDVYDVYGTMDELVLFTNAIARWDAIPNERLPEYMKALYSVIYHTSNEVAEHALKEHGCSMHYHLQKLWHDICMAFLLEAKWHHGNCRPSIQKYLENGWVSSSAPLLLSHAFSMLHSVINMNTISKMQTTHRLVQQVSLIFRLCNDSATHMDELQRGDAPSFIAINMAENGGNEDDSRKVMQDLILKSWKVINEEAFDSRQYSTPFNKACVNLARISHCVYQGGDGIGRPNDLKKRQIRDLFLDPVHI</sequence>
<dbReference type="Gene3D" id="1.10.600.10">
    <property type="entry name" value="Farnesyl Diphosphate Synthase"/>
    <property type="match status" value="1"/>
</dbReference>
<dbReference type="AlphaFoldDB" id="A0A1Z5RBU6"/>
<dbReference type="PANTHER" id="PTHR31225:SF252">
    <property type="entry name" value="TERPENE SYNTHASE 12-RELATED"/>
    <property type="match status" value="1"/>
</dbReference>
<evidence type="ECO:0000256" key="1">
    <source>
        <dbReference type="ARBA" id="ARBA00001936"/>
    </source>
</evidence>
<dbReference type="GO" id="GO:0000287">
    <property type="term" value="F:magnesium ion binding"/>
    <property type="evidence" value="ECO:0007669"/>
    <property type="project" value="InterPro"/>
</dbReference>
<dbReference type="SFLD" id="SFLDS00005">
    <property type="entry name" value="Isoprenoid_Synthase_Type_I"/>
    <property type="match status" value="1"/>
</dbReference>
<dbReference type="EMBL" id="CM000765">
    <property type="protein sequence ID" value="OQU81208.1"/>
    <property type="molecule type" value="Genomic_DNA"/>
</dbReference>
<dbReference type="SUPFAM" id="SSF48576">
    <property type="entry name" value="Terpenoid synthases"/>
    <property type="match status" value="1"/>
</dbReference>
<feature type="domain" description="Terpene synthase metal-binding" evidence="6">
    <location>
        <begin position="288"/>
        <end position="525"/>
    </location>
</feature>
<dbReference type="GO" id="GO:0046246">
    <property type="term" value="P:terpene biosynthetic process"/>
    <property type="evidence" value="ECO:0000318"/>
    <property type="project" value="GO_Central"/>
</dbReference>
<reference evidence="8" key="2">
    <citation type="journal article" date="2018" name="Plant J.">
        <title>The Sorghum bicolor reference genome: improved assembly, gene annotations, a transcriptome atlas, and signatures of genome organization.</title>
        <authorList>
            <person name="McCormick R.F."/>
            <person name="Truong S.K."/>
            <person name="Sreedasyam A."/>
            <person name="Jenkins J."/>
            <person name="Shu S."/>
            <person name="Sims D."/>
            <person name="Kennedy M."/>
            <person name="Amirebrahimi M."/>
            <person name="Weers B.D."/>
            <person name="McKinley B."/>
            <person name="Mattison A."/>
            <person name="Morishige D.T."/>
            <person name="Grimwood J."/>
            <person name="Schmutz J."/>
            <person name="Mullet J.E."/>
        </authorList>
    </citation>
    <scope>NUCLEOTIDE SEQUENCE [LARGE SCALE GENOMIC DNA]</scope>
    <source>
        <strain evidence="8">cv. BTx623</strain>
    </source>
</reference>
<accession>A0A1Z5RBU6</accession>
<evidence type="ECO:0000259" key="5">
    <source>
        <dbReference type="Pfam" id="PF01397"/>
    </source>
</evidence>
<dbReference type="InterPro" id="IPR044814">
    <property type="entry name" value="Terpene_cyclase_plant_C1"/>
</dbReference>
<dbReference type="PANTHER" id="PTHR31225">
    <property type="entry name" value="OS04G0344100 PROTEIN-RELATED"/>
    <property type="match status" value="1"/>
</dbReference>
<keyword evidence="8" id="KW-1185">Reference proteome</keyword>
<dbReference type="STRING" id="4558.A0A1Z5RBU6"/>
<name>A0A1Z5RBU6_SORBI</name>
<keyword evidence="4" id="KW-0460">Magnesium</keyword>
<dbReference type="Gene3D" id="1.50.10.130">
    <property type="entry name" value="Terpene synthase, N-terminal domain"/>
    <property type="match status" value="1"/>
</dbReference>
<dbReference type="CDD" id="cd00684">
    <property type="entry name" value="Terpene_cyclase_plant_C1"/>
    <property type="match status" value="1"/>
</dbReference>
<keyword evidence="3" id="KW-0479">Metal-binding</keyword>
<proteinExistence type="predicted"/>
<evidence type="ECO:0000256" key="2">
    <source>
        <dbReference type="ARBA" id="ARBA00001946"/>
    </source>
</evidence>
<comment type="cofactor">
    <cofactor evidence="2">
        <name>Mg(2+)</name>
        <dbReference type="ChEBI" id="CHEBI:18420"/>
    </cofactor>
</comment>
<dbReference type="SFLD" id="SFLDG01019">
    <property type="entry name" value="Terpene_Cyclase_Like_1_C_Termi"/>
    <property type="match status" value="1"/>
</dbReference>
<dbReference type="Pfam" id="PF01397">
    <property type="entry name" value="Terpene_synth"/>
    <property type="match status" value="1"/>
</dbReference>
<dbReference type="SUPFAM" id="SSF48239">
    <property type="entry name" value="Terpenoid cyclases/Protein prenyltransferases"/>
    <property type="match status" value="1"/>
</dbReference>
<reference evidence="7 8" key="1">
    <citation type="journal article" date="2009" name="Nature">
        <title>The Sorghum bicolor genome and the diversification of grasses.</title>
        <authorList>
            <person name="Paterson A.H."/>
            <person name="Bowers J.E."/>
            <person name="Bruggmann R."/>
            <person name="Dubchak I."/>
            <person name="Grimwood J."/>
            <person name="Gundlach H."/>
            <person name="Haberer G."/>
            <person name="Hellsten U."/>
            <person name="Mitros T."/>
            <person name="Poliakov A."/>
            <person name="Schmutz J."/>
            <person name="Spannagl M."/>
            <person name="Tang H."/>
            <person name="Wang X."/>
            <person name="Wicker T."/>
            <person name="Bharti A.K."/>
            <person name="Chapman J."/>
            <person name="Feltus F.A."/>
            <person name="Gowik U."/>
            <person name="Grigoriev I.V."/>
            <person name="Lyons E."/>
            <person name="Maher C.A."/>
            <person name="Martis M."/>
            <person name="Narechania A."/>
            <person name="Otillar R.P."/>
            <person name="Penning B.W."/>
            <person name="Salamov A.A."/>
            <person name="Wang Y."/>
            <person name="Zhang L."/>
            <person name="Carpita N.C."/>
            <person name="Freeling M."/>
            <person name="Gingle A.R."/>
            <person name="Hash C.T."/>
            <person name="Keller B."/>
            <person name="Klein P."/>
            <person name="Kresovich S."/>
            <person name="McCann M.C."/>
            <person name="Ming R."/>
            <person name="Peterson D.G."/>
            <person name="Mehboob-ur-Rahman"/>
            <person name="Ware D."/>
            <person name="Westhoff P."/>
            <person name="Mayer K.F."/>
            <person name="Messing J."/>
            <person name="Rokhsar D.S."/>
        </authorList>
    </citation>
    <scope>NUCLEOTIDE SEQUENCE [LARGE SCALE GENOMIC DNA]</scope>
    <source>
        <strain evidence="8">cv. BTx623</strain>
    </source>
</reference>
<organism evidence="7 8">
    <name type="scientific">Sorghum bicolor</name>
    <name type="common">Sorghum</name>
    <name type="synonym">Sorghum vulgare</name>
    <dbReference type="NCBI Taxonomy" id="4558"/>
    <lineage>
        <taxon>Eukaryota</taxon>
        <taxon>Viridiplantae</taxon>
        <taxon>Streptophyta</taxon>
        <taxon>Embryophyta</taxon>
        <taxon>Tracheophyta</taxon>
        <taxon>Spermatophyta</taxon>
        <taxon>Magnoliopsida</taxon>
        <taxon>Liliopsida</taxon>
        <taxon>Poales</taxon>
        <taxon>Poaceae</taxon>
        <taxon>PACMAD clade</taxon>
        <taxon>Panicoideae</taxon>
        <taxon>Andropogonodae</taxon>
        <taxon>Andropogoneae</taxon>
        <taxon>Sorghinae</taxon>
        <taxon>Sorghum</taxon>
    </lineage>
</organism>
<gene>
    <name evidence="7" type="ORF">SORBI_3006G027500</name>
</gene>
<dbReference type="Proteomes" id="UP000000768">
    <property type="component" value="Chromosome 6"/>
</dbReference>
<dbReference type="FunFam" id="1.10.600.10:FF:000007">
    <property type="entry name" value="Isoprene synthase, chloroplastic"/>
    <property type="match status" value="1"/>
</dbReference>
<evidence type="ECO:0000259" key="6">
    <source>
        <dbReference type="Pfam" id="PF03936"/>
    </source>
</evidence>
<dbReference type="Gramene" id="OQU81208">
    <property type="protein sequence ID" value="OQU81208"/>
    <property type="gene ID" value="SORBI_3006G027500"/>
</dbReference>
<protein>
    <submittedName>
        <fullName evidence="7">Uncharacterized protein</fullName>
    </submittedName>
</protein>
<dbReference type="GO" id="GO:0010333">
    <property type="term" value="F:terpene synthase activity"/>
    <property type="evidence" value="ECO:0000318"/>
    <property type="project" value="GO_Central"/>
</dbReference>
<dbReference type="InterPro" id="IPR034741">
    <property type="entry name" value="Terpene_cyclase-like_1_C"/>
</dbReference>
<evidence type="ECO:0000313" key="8">
    <source>
        <dbReference type="Proteomes" id="UP000000768"/>
    </source>
</evidence>
<feature type="domain" description="Terpene synthase N-terminal" evidence="5">
    <location>
        <begin position="51"/>
        <end position="230"/>
    </location>
</feature>
<evidence type="ECO:0000256" key="3">
    <source>
        <dbReference type="ARBA" id="ARBA00022723"/>
    </source>
</evidence>
<dbReference type="ExpressionAtlas" id="A0A1Z5RBU6">
    <property type="expression patterns" value="differential"/>
</dbReference>
<dbReference type="InterPro" id="IPR001906">
    <property type="entry name" value="Terpene_synth_N"/>
</dbReference>
<dbReference type="InterPro" id="IPR036965">
    <property type="entry name" value="Terpene_synth_N_sf"/>
</dbReference>